<organism evidence="2 3">
    <name type="scientific">Paenibacillus turicensis</name>
    <dbReference type="NCBI Taxonomy" id="160487"/>
    <lineage>
        <taxon>Bacteria</taxon>
        <taxon>Bacillati</taxon>
        <taxon>Bacillota</taxon>
        <taxon>Bacilli</taxon>
        <taxon>Bacillales</taxon>
        <taxon>Paenibacillaceae</taxon>
        <taxon>Paenibacillus</taxon>
    </lineage>
</organism>
<protein>
    <recommendedName>
        <fullName evidence="4">MacB-like periplasmic core domain-containing protein</fullName>
    </recommendedName>
</protein>
<feature type="transmembrane region" description="Helical" evidence="1">
    <location>
        <begin position="266"/>
        <end position="290"/>
    </location>
</feature>
<keyword evidence="1" id="KW-0472">Membrane</keyword>
<dbReference type="RefSeq" id="WP_210089284.1">
    <property type="nucleotide sequence ID" value="NZ_JAGGKG010000009.1"/>
</dbReference>
<keyword evidence="1" id="KW-1133">Transmembrane helix</keyword>
<keyword evidence="3" id="KW-1185">Reference proteome</keyword>
<accession>A0ABS4FSY8</accession>
<evidence type="ECO:0000256" key="1">
    <source>
        <dbReference type="SAM" id="Phobius"/>
    </source>
</evidence>
<feature type="transmembrane region" description="Helical" evidence="1">
    <location>
        <begin position="350"/>
        <end position="373"/>
    </location>
</feature>
<dbReference type="EMBL" id="JAGGKG010000009">
    <property type="protein sequence ID" value="MBP1905665.1"/>
    <property type="molecule type" value="Genomic_DNA"/>
</dbReference>
<name>A0ABS4FSY8_9BACL</name>
<proteinExistence type="predicted"/>
<feature type="transmembrane region" description="Helical" evidence="1">
    <location>
        <begin position="20"/>
        <end position="41"/>
    </location>
</feature>
<keyword evidence="1" id="KW-0812">Transmembrane</keyword>
<comment type="caution">
    <text evidence="2">The sequence shown here is derived from an EMBL/GenBank/DDBJ whole genome shotgun (WGS) entry which is preliminary data.</text>
</comment>
<gene>
    <name evidence="2" type="ORF">J2Z32_002295</name>
</gene>
<evidence type="ECO:0000313" key="2">
    <source>
        <dbReference type="EMBL" id="MBP1905665.1"/>
    </source>
</evidence>
<sequence length="380" mass="44882">MKRIYEFLVLYINQSEKKYIYHLLQFVVVLILLHVVLYHLFEIKHLKQTIEDTNAEQLFQGYYYIEDKDHISTEMEQLQRKLPKGVNIITPNKQFAYTNERNGGKQITINFMNLDEITQFKYQTTKGSYFSSKWDNDYIYQAIIPSELNSKYKLGQAYKIPVEKNLKPLKEITIKVIGVREYNYILDLAYSPNIQNRDHTILVFDHFQDTIPLFYVNSSNKITVTFQSEVDDSSMLSELLTPTGLFDIRSIEENINNSAKVSHHDFSINITSLIVLLLLIIVSLGSFYYLEFYNKKGQYYIYLSYGITRIFLVRALLCLNFIVCIGAFIIGEMVWAFLRYVGDFSFLFSHTFITFSLSLFIMTCLTLLNYYYFHKARQYF</sequence>
<reference evidence="2 3" key="1">
    <citation type="submission" date="2021-03" db="EMBL/GenBank/DDBJ databases">
        <title>Genomic Encyclopedia of Type Strains, Phase IV (KMG-IV): sequencing the most valuable type-strain genomes for metagenomic binning, comparative biology and taxonomic classification.</title>
        <authorList>
            <person name="Goeker M."/>
        </authorList>
    </citation>
    <scope>NUCLEOTIDE SEQUENCE [LARGE SCALE GENOMIC DNA]</scope>
    <source>
        <strain evidence="2 3">DSM 14349</strain>
    </source>
</reference>
<dbReference type="Proteomes" id="UP001519272">
    <property type="component" value="Unassembled WGS sequence"/>
</dbReference>
<feature type="transmembrane region" description="Helical" evidence="1">
    <location>
        <begin position="311"/>
        <end position="338"/>
    </location>
</feature>
<evidence type="ECO:0000313" key="3">
    <source>
        <dbReference type="Proteomes" id="UP001519272"/>
    </source>
</evidence>
<evidence type="ECO:0008006" key="4">
    <source>
        <dbReference type="Google" id="ProtNLM"/>
    </source>
</evidence>